<sequence>MVYAAQIKQGIGALRTSLEEAGLGRQSERFARHGEHAPAPGAPLVLVACSGGRDSTALAALASIVCPSLGLRCGAVIIDHDLQEGSGLVAAEAGKRCEDLGLDPVMVRRIRVGRTRAKLEADAREARYAALTKAAMEAGAAAILLAHTRDDLAEGVLIGLIRSSGVGALAGMQAAFRRQGVLYLRPMLDLGREQTTAICRLLKLNWWDDPTNGDDVPADRALPSHYPLRSRIRHDLLPAFSDLAGRDMSDRLARSAQLARTDEDYLCAQADQLLARVRREPLERERNEGVLVRIDARLLAAAPASLRYRAWARVLTDLGAQVSSRQIVSLDALAGDWHGQRGPVLSGGFSADRQRHVILICKDGDHAHR</sequence>
<comment type="catalytic activity">
    <reaction evidence="5 6">
        <text>cytidine(34) in tRNA(Ile2) + L-lysine + ATP = lysidine(34) in tRNA(Ile2) + AMP + diphosphate + H(+)</text>
        <dbReference type="Rhea" id="RHEA:43744"/>
        <dbReference type="Rhea" id="RHEA-COMP:10625"/>
        <dbReference type="Rhea" id="RHEA-COMP:10670"/>
        <dbReference type="ChEBI" id="CHEBI:15378"/>
        <dbReference type="ChEBI" id="CHEBI:30616"/>
        <dbReference type="ChEBI" id="CHEBI:32551"/>
        <dbReference type="ChEBI" id="CHEBI:33019"/>
        <dbReference type="ChEBI" id="CHEBI:82748"/>
        <dbReference type="ChEBI" id="CHEBI:83665"/>
        <dbReference type="ChEBI" id="CHEBI:456215"/>
        <dbReference type="EC" id="6.3.4.19"/>
    </reaction>
</comment>
<dbReference type="OrthoDB" id="5244702at2"/>
<reference evidence="8 9" key="1">
    <citation type="submission" date="2017-10" db="EMBL/GenBank/DDBJ databases">
        <title>Bifidobacterium xylocopum sp. nov. and Bifidobacterium aemilianum sp. nov., from the carpenter bee (Xylocopa violacea) digestive tract.</title>
        <authorList>
            <person name="Alberoni D."/>
            <person name="Baffoni L."/>
            <person name="Di Gioia D."/>
            <person name="Gaggia F."/>
            <person name="Biavati B."/>
        </authorList>
    </citation>
    <scope>NUCLEOTIDE SEQUENCE [LARGE SCALE GENOMIC DNA]</scope>
    <source>
        <strain evidence="8 9">XV2</strain>
    </source>
</reference>
<comment type="domain">
    <text evidence="6">The N-terminal region contains the highly conserved SGGXDS motif, predicted to be a P-loop motif involved in ATP binding.</text>
</comment>
<dbReference type="PANTHER" id="PTHR43033:SF1">
    <property type="entry name" value="TRNA(ILE)-LYSIDINE SYNTHASE-RELATED"/>
    <property type="match status" value="1"/>
</dbReference>
<comment type="function">
    <text evidence="6">Ligates lysine onto the cytidine present at position 34 of the AUA codon-specific tRNA(Ile) that contains the anticodon CAU, in an ATP-dependent manner. Cytidine is converted to lysidine, thus changing the amino acid specificity of the tRNA from methionine to isoleucine.</text>
</comment>
<dbReference type="HAMAP" id="MF_01161">
    <property type="entry name" value="tRNA_Ile_lys_synt"/>
    <property type="match status" value="1"/>
</dbReference>
<dbReference type="Pfam" id="PF01171">
    <property type="entry name" value="ATP_bind_3"/>
    <property type="match status" value="1"/>
</dbReference>
<name>A0A366KF06_9BIFI</name>
<keyword evidence="9" id="KW-1185">Reference proteome</keyword>
<dbReference type="Proteomes" id="UP000252345">
    <property type="component" value="Unassembled WGS sequence"/>
</dbReference>
<dbReference type="NCBIfam" id="TIGR02432">
    <property type="entry name" value="lysidine_TilS_N"/>
    <property type="match status" value="1"/>
</dbReference>
<evidence type="ECO:0000256" key="4">
    <source>
        <dbReference type="ARBA" id="ARBA00022840"/>
    </source>
</evidence>
<dbReference type="InterPro" id="IPR012795">
    <property type="entry name" value="tRNA_Ile_lys_synt_N"/>
</dbReference>
<dbReference type="CDD" id="cd01992">
    <property type="entry name" value="TilS_N"/>
    <property type="match status" value="1"/>
</dbReference>
<comment type="caution">
    <text evidence="8">The sequence shown here is derived from an EMBL/GenBank/DDBJ whole genome shotgun (WGS) entry which is preliminary data.</text>
</comment>
<evidence type="ECO:0000313" key="9">
    <source>
        <dbReference type="Proteomes" id="UP000252345"/>
    </source>
</evidence>
<dbReference type="Gene3D" id="3.40.50.620">
    <property type="entry name" value="HUPs"/>
    <property type="match status" value="1"/>
</dbReference>
<dbReference type="EC" id="6.3.4.19" evidence="6"/>
<evidence type="ECO:0000256" key="6">
    <source>
        <dbReference type="HAMAP-Rule" id="MF_01161"/>
    </source>
</evidence>
<dbReference type="GO" id="GO:0032267">
    <property type="term" value="F:tRNA(Ile)-lysidine synthase activity"/>
    <property type="evidence" value="ECO:0007669"/>
    <property type="project" value="UniProtKB-EC"/>
</dbReference>
<feature type="binding site" evidence="6">
    <location>
        <begin position="50"/>
        <end position="55"/>
    </location>
    <ligand>
        <name>ATP</name>
        <dbReference type="ChEBI" id="CHEBI:30616"/>
    </ligand>
</feature>
<keyword evidence="6" id="KW-0963">Cytoplasm</keyword>
<dbReference type="InterPro" id="IPR014729">
    <property type="entry name" value="Rossmann-like_a/b/a_fold"/>
</dbReference>
<keyword evidence="1 6" id="KW-0436">Ligase</keyword>
<evidence type="ECO:0000259" key="7">
    <source>
        <dbReference type="Pfam" id="PF01171"/>
    </source>
</evidence>
<evidence type="ECO:0000256" key="1">
    <source>
        <dbReference type="ARBA" id="ARBA00022598"/>
    </source>
</evidence>
<keyword evidence="2 6" id="KW-0819">tRNA processing</keyword>
<gene>
    <name evidence="6 8" type="primary">tilS</name>
    <name evidence="8" type="ORF">CRD59_01905</name>
</gene>
<dbReference type="GO" id="GO:0006400">
    <property type="term" value="P:tRNA modification"/>
    <property type="evidence" value="ECO:0007669"/>
    <property type="project" value="UniProtKB-UniRule"/>
</dbReference>
<dbReference type="SUPFAM" id="SSF82829">
    <property type="entry name" value="MesJ substrate recognition domain-like"/>
    <property type="match status" value="1"/>
</dbReference>
<dbReference type="PANTHER" id="PTHR43033">
    <property type="entry name" value="TRNA(ILE)-LYSIDINE SYNTHASE-RELATED"/>
    <property type="match status" value="1"/>
</dbReference>
<comment type="subcellular location">
    <subcellularLocation>
        <location evidence="6">Cytoplasm</location>
    </subcellularLocation>
</comment>
<dbReference type="RefSeq" id="WP_113852909.1">
    <property type="nucleotide sequence ID" value="NZ_PDCH01000002.1"/>
</dbReference>
<dbReference type="SUPFAM" id="SSF52402">
    <property type="entry name" value="Adenine nucleotide alpha hydrolases-like"/>
    <property type="match status" value="1"/>
</dbReference>
<dbReference type="GO" id="GO:0005524">
    <property type="term" value="F:ATP binding"/>
    <property type="evidence" value="ECO:0007669"/>
    <property type="project" value="UniProtKB-UniRule"/>
</dbReference>
<evidence type="ECO:0000313" key="8">
    <source>
        <dbReference type="EMBL" id="RBP99812.1"/>
    </source>
</evidence>
<dbReference type="InterPro" id="IPR012094">
    <property type="entry name" value="tRNA_Ile_lys_synt"/>
</dbReference>
<organism evidence="8 9">
    <name type="scientific">Bifidobacterium xylocopae</name>
    <dbReference type="NCBI Taxonomy" id="2493119"/>
    <lineage>
        <taxon>Bacteria</taxon>
        <taxon>Bacillati</taxon>
        <taxon>Actinomycetota</taxon>
        <taxon>Actinomycetes</taxon>
        <taxon>Bifidobacteriales</taxon>
        <taxon>Bifidobacteriaceae</taxon>
        <taxon>Bifidobacterium</taxon>
    </lineage>
</organism>
<dbReference type="InterPro" id="IPR011063">
    <property type="entry name" value="TilS/TtcA_N"/>
</dbReference>
<dbReference type="EMBL" id="PDCH01000002">
    <property type="protein sequence ID" value="RBP99812.1"/>
    <property type="molecule type" value="Genomic_DNA"/>
</dbReference>
<feature type="domain" description="tRNA(Ile)-lysidine/2-thiocytidine synthase N-terminal" evidence="7">
    <location>
        <begin position="45"/>
        <end position="215"/>
    </location>
</feature>
<evidence type="ECO:0000256" key="3">
    <source>
        <dbReference type="ARBA" id="ARBA00022741"/>
    </source>
</evidence>
<accession>A0A366KF06</accession>
<protein>
    <recommendedName>
        <fullName evidence="6">tRNA(Ile)-lysidine synthase</fullName>
        <ecNumber evidence="6">6.3.4.19</ecNumber>
    </recommendedName>
    <alternativeName>
        <fullName evidence="6">tRNA(Ile)-2-lysyl-cytidine synthase</fullName>
    </alternativeName>
    <alternativeName>
        <fullName evidence="6">tRNA(Ile)-lysidine synthetase</fullName>
    </alternativeName>
</protein>
<proteinExistence type="inferred from homology"/>
<keyword evidence="3 6" id="KW-0547">Nucleotide-binding</keyword>
<evidence type="ECO:0000256" key="2">
    <source>
        <dbReference type="ARBA" id="ARBA00022694"/>
    </source>
</evidence>
<comment type="similarity">
    <text evidence="6">Belongs to the tRNA(Ile)-lysidine synthase family.</text>
</comment>
<dbReference type="GO" id="GO:0005737">
    <property type="term" value="C:cytoplasm"/>
    <property type="evidence" value="ECO:0007669"/>
    <property type="project" value="UniProtKB-SubCell"/>
</dbReference>
<keyword evidence="4 6" id="KW-0067">ATP-binding</keyword>
<dbReference type="AlphaFoldDB" id="A0A366KF06"/>
<evidence type="ECO:0000256" key="5">
    <source>
        <dbReference type="ARBA" id="ARBA00048539"/>
    </source>
</evidence>